<keyword evidence="3 6" id="KW-1133">Transmembrane helix</keyword>
<comment type="similarity">
    <text evidence="6">Belongs to the VMA21 family.</text>
</comment>
<keyword evidence="2 6" id="KW-0256">Endoplasmic reticulum</keyword>
<dbReference type="Proteomes" id="UP000070700">
    <property type="component" value="Unassembled WGS sequence"/>
</dbReference>
<dbReference type="PANTHER" id="PTHR31792:SF3">
    <property type="entry name" value="VACUOLAR ATPASE ASSEMBLY INTEGRAL MEMBRANE PROTEIN VMA21"/>
    <property type="match status" value="1"/>
</dbReference>
<dbReference type="GeneID" id="28821219"/>
<dbReference type="GO" id="GO:0070072">
    <property type="term" value="P:vacuolar proton-transporting V-type ATPase complex assembly"/>
    <property type="evidence" value="ECO:0007669"/>
    <property type="project" value="UniProtKB-UniRule"/>
</dbReference>
<evidence type="ECO:0000256" key="5">
    <source>
        <dbReference type="ARBA" id="ARBA00023329"/>
    </source>
</evidence>
<dbReference type="PANTHER" id="PTHR31792">
    <property type="entry name" value="VACUOLAR ATPASE ASSEMBLY INTEGRAL MEMBRANE PROTEIN VMA21"/>
    <property type="match status" value="1"/>
</dbReference>
<dbReference type="KEGG" id="psco:LY89DRAFT_636605"/>
<dbReference type="RefSeq" id="XP_018076861.1">
    <property type="nucleotide sequence ID" value="XM_018211493.1"/>
</dbReference>
<dbReference type="FunCoup" id="A0A194XQQ9">
    <property type="interactions" value="51"/>
</dbReference>
<evidence type="ECO:0000313" key="7">
    <source>
        <dbReference type="EMBL" id="KUJ22506.1"/>
    </source>
</evidence>
<evidence type="ECO:0000256" key="3">
    <source>
        <dbReference type="ARBA" id="ARBA00022989"/>
    </source>
</evidence>
<evidence type="ECO:0000256" key="6">
    <source>
        <dbReference type="HAMAP-Rule" id="MF_03058"/>
    </source>
</evidence>
<dbReference type="EMBL" id="KQ947406">
    <property type="protein sequence ID" value="KUJ22506.1"/>
    <property type="molecule type" value="Genomic_DNA"/>
</dbReference>
<name>A0A194XQQ9_MOLSC</name>
<dbReference type="GO" id="GO:0012507">
    <property type="term" value="C:ER to Golgi transport vesicle membrane"/>
    <property type="evidence" value="ECO:0007669"/>
    <property type="project" value="UniProtKB-SubCell"/>
</dbReference>
<evidence type="ECO:0000256" key="4">
    <source>
        <dbReference type="ARBA" id="ARBA00023136"/>
    </source>
</evidence>
<dbReference type="OrthoDB" id="160405at2759"/>
<evidence type="ECO:0000256" key="2">
    <source>
        <dbReference type="ARBA" id="ARBA00022824"/>
    </source>
</evidence>
<evidence type="ECO:0000313" key="8">
    <source>
        <dbReference type="Proteomes" id="UP000070700"/>
    </source>
</evidence>
<dbReference type="GO" id="GO:0033116">
    <property type="term" value="C:endoplasmic reticulum-Golgi intermediate compartment membrane"/>
    <property type="evidence" value="ECO:0007669"/>
    <property type="project" value="UniProtKB-SubCell"/>
</dbReference>
<dbReference type="HAMAP" id="MF_03058">
    <property type="entry name" value="VMA21"/>
    <property type="match status" value="1"/>
</dbReference>
<dbReference type="GO" id="GO:0005789">
    <property type="term" value="C:endoplasmic reticulum membrane"/>
    <property type="evidence" value="ECO:0007669"/>
    <property type="project" value="UniProtKB-SubCell"/>
</dbReference>
<dbReference type="AlphaFoldDB" id="A0A194XQQ9"/>
<sequence>MATRRIISGEKTILEKDDKDFSQAAGEKSNIAPAVPAHVIYKLLGFTLAMVVGPIGSYFLTLNTLFGGNSTYAGALAAIMANVVLIGYVIVAFQEDQTEAVEAKEKEKREGKKGL</sequence>
<proteinExistence type="inferred from homology"/>
<comment type="subcellular location">
    <subcellularLocation>
        <location evidence="6">Endoplasmic reticulum membrane</location>
        <topology evidence="6">Multi-pass membrane protein</topology>
    </subcellularLocation>
    <subcellularLocation>
        <location evidence="6">Endoplasmic reticulum-Golgi intermediate compartment membrane</location>
        <topology evidence="6">Multi-pass membrane protein</topology>
    </subcellularLocation>
    <subcellularLocation>
        <location evidence="6">Cytoplasmic vesicle</location>
        <location evidence="6">COPII-coated vesicle membrane</location>
        <topology evidence="6">Multi-pass membrane protein</topology>
    </subcellularLocation>
</comment>
<evidence type="ECO:0000256" key="1">
    <source>
        <dbReference type="ARBA" id="ARBA00022692"/>
    </source>
</evidence>
<comment type="caution">
    <text evidence="6">Lacks conserved residue(s) required for the propagation of feature annotation.</text>
</comment>
<reference evidence="7 8" key="1">
    <citation type="submission" date="2015-10" db="EMBL/GenBank/DDBJ databases">
        <title>Full genome of DAOMC 229536 Phialocephala scopiformis, a fungal endophyte of spruce producing the potent anti-insectan compound rugulosin.</title>
        <authorList>
            <consortium name="DOE Joint Genome Institute"/>
            <person name="Walker A.K."/>
            <person name="Frasz S.L."/>
            <person name="Seifert K.A."/>
            <person name="Miller J.D."/>
            <person name="Mondo S.J."/>
            <person name="Labutti K."/>
            <person name="Lipzen A."/>
            <person name="Dockter R."/>
            <person name="Kennedy M."/>
            <person name="Grigoriev I.V."/>
            <person name="Spatafora J.W."/>
        </authorList>
    </citation>
    <scope>NUCLEOTIDE SEQUENCE [LARGE SCALE GENOMIC DNA]</scope>
    <source>
        <strain evidence="7 8">CBS 120377</strain>
    </source>
</reference>
<gene>
    <name evidence="7" type="ORF">LY89DRAFT_636605</name>
</gene>
<accession>A0A194XQQ9</accession>
<keyword evidence="1 6" id="KW-0812">Transmembrane</keyword>
<protein>
    <submittedName>
        <fullName evidence="7">Uncharacterized protein</fullName>
    </submittedName>
</protein>
<dbReference type="STRING" id="149040.A0A194XQQ9"/>
<keyword evidence="8" id="KW-1185">Reference proteome</keyword>
<organism evidence="7 8">
    <name type="scientific">Mollisia scopiformis</name>
    <name type="common">Conifer needle endophyte fungus</name>
    <name type="synonym">Phialocephala scopiformis</name>
    <dbReference type="NCBI Taxonomy" id="149040"/>
    <lineage>
        <taxon>Eukaryota</taxon>
        <taxon>Fungi</taxon>
        <taxon>Dikarya</taxon>
        <taxon>Ascomycota</taxon>
        <taxon>Pezizomycotina</taxon>
        <taxon>Leotiomycetes</taxon>
        <taxon>Helotiales</taxon>
        <taxon>Mollisiaceae</taxon>
        <taxon>Mollisia</taxon>
    </lineage>
</organism>
<keyword evidence="5 6" id="KW-0968">Cytoplasmic vesicle</keyword>
<dbReference type="InParanoid" id="A0A194XQQ9"/>
<comment type="function">
    <text evidence="6">Required for the assembly of the V0 complex of the vacuolar ATPase (V-ATPase) in the endoplasmic reticulum.</text>
</comment>
<keyword evidence="4 6" id="KW-0472">Membrane</keyword>
<dbReference type="InterPro" id="IPR019013">
    <property type="entry name" value="Vma21"/>
</dbReference>
<dbReference type="Pfam" id="PF09446">
    <property type="entry name" value="VMA21"/>
    <property type="match status" value="1"/>
</dbReference>
<feature type="transmembrane region" description="Helical" evidence="6">
    <location>
        <begin position="39"/>
        <end position="60"/>
    </location>
</feature>
<feature type="transmembrane region" description="Helical" evidence="6">
    <location>
        <begin position="72"/>
        <end position="93"/>
    </location>
</feature>